<evidence type="ECO:0000256" key="2">
    <source>
        <dbReference type="ARBA" id="ARBA00021549"/>
    </source>
</evidence>
<evidence type="ECO:0000256" key="10">
    <source>
        <dbReference type="ARBA" id="ARBA00030775"/>
    </source>
</evidence>
<evidence type="ECO:0000256" key="11">
    <source>
        <dbReference type="SAM" id="MobiDB-lite"/>
    </source>
</evidence>
<protein>
    <recommendedName>
        <fullName evidence="2">Type II secretion system protein H</fullName>
    </recommendedName>
    <alternativeName>
        <fullName evidence="10">General secretion pathway protein H</fullName>
    </alternativeName>
</protein>
<gene>
    <name evidence="14" type="primary">fimT_2</name>
    <name evidence="14" type="ORF">tinsulaeT_04980</name>
</gene>
<feature type="compositionally biased region" description="Basic and acidic residues" evidence="11">
    <location>
        <begin position="180"/>
        <end position="195"/>
    </location>
</feature>
<keyword evidence="5" id="KW-0997">Cell inner membrane</keyword>
<comment type="caution">
    <text evidence="14">The sequence shown here is derived from an EMBL/GenBank/DDBJ whole genome shotgun (WGS) entry which is preliminary data.</text>
</comment>
<evidence type="ECO:0000313" key="15">
    <source>
        <dbReference type="Proteomes" id="UP001157186"/>
    </source>
</evidence>
<keyword evidence="3" id="KW-1003">Cell membrane</keyword>
<dbReference type="EMBL" id="BSST01000001">
    <property type="protein sequence ID" value="GLX77158.1"/>
    <property type="molecule type" value="Genomic_DNA"/>
</dbReference>
<evidence type="ECO:0000313" key="14">
    <source>
        <dbReference type="EMBL" id="GLX77158.1"/>
    </source>
</evidence>
<keyword evidence="8 12" id="KW-0472">Membrane</keyword>
<accession>A0ABQ6GME9</accession>
<keyword evidence="15" id="KW-1185">Reference proteome</keyword>
<dbReference type="Pfam" id="PF07963">
    <property type="entry name" value="N_methyl"/>
    <property type="match status" value="1"/>
</dbReference>
<comment type="similarity">
    <text evidence="9">Belongs to the GSP H family.</text>
</comment>
<evidence type="ECO:0000256" key="6">
    <source>
        <dbReference type="ARBA" id="ARBA00022692"/>
    </source>
</evidence>
<reference evidence="14 15" key="1">
    <citation type="submission" date="2023-03" db="EMBL/GenBank/DDBJ databases">
        <title>Draft genome sequence of Thalassotalea insulae KCTC 62186T.</title>
        <authorList>
            <person name="Sawabe T."/>
        </authorList>
    </citation>
    <scope>NUCLEOTIDE SEQUENCE [LARGE SCALE GENOMIC DNA]</scope>
    <source>
        <strain evidence="14 15">KCTC 62186</strain>
    </source>
</reference>
<evidence type="ECO:0000259" key="13">
    <source>
        <dbReference type="Pfam" id="PF12019"/>
    </source>
</evidence>
<dbReference type="InterPro" id="IPR022346">
    <property type="entry name" value="T2SS_GspH"/>
</dbReference>
<evidence type="ECO:0000256" key="5">
    <source>
        <dbReference type="ARBA" id="ARBA00022519"/>
    </source>
</evidence>
<dbReference type="NCBIfam" id="TIGR02532">
    <property type="entry name" value="IV_pilin_GFxxxE"/>
    <property type="match status" value="1"/>
</dbReference>
<keyword evidence="6 12" id="KW-0812">Transmembrane</keyword>
<name>A0ABQ6GME9_9GAMM</name>
<evidence type="ECO:0000256" key="9">
    <source>
        <dbReference type="ARBA" id="ARBA00025772"/>
    </source>
</evidence>
<evidence type="ECO:0000256" key="3">
    <source>
        <dbReference type="ARBA" id="ARBA00022475"/>
    </source>
</evidence>
<keyword evidence="7 12" id="KW-1133">Transmembrane helix</keyword>
<dbReference type="SUPFAM" id="SSF54523">
    <property type="entry name" value="Pili subunits"/>
    <property type="match status" value="1"/>
</dbReference>
<dbReference type="InterPro" id="IPR045584">
    <property type="entry name" value="Pilin-like"/>
</dbReference>
<dbReference type="Gene3D" id="3.55.40.10">
    <property type="entry name" value="minor pseudopilin epsh domain"/>
    <property type="match status" value="1"/>
</dbReference>
<feature type="domain" description="General secretion pathway GspH" evidence="13">
    <location>
        <begin position="57"/>
        <end position="170"/>
    </location>
</feature>
<evidence type="ECO:0000256" key="4">
    <source>
        <dbReference type="ARBA" id="ARBA00022481"/>
    </source>
</evidence>
<evidence type="ECO:0000256" key="7">
    <source>
        <dbReference type="ARBA" id="ARBA00022989"/>
    </source>
</evidence>
<keyword evidence="4" id="KW-0488">Methylation</keyword>
<proteinExistence type="inferred from homology"/>
<comment type="subcellular location">
    <subcellularLocation>
        <location evidence="1">Cell inner membrane</location>
        <topology evidence="1">Single-pass membrane protein</topology>
    </subcellularLocation>
</comment>
<feature type="region of interest" description="Disordered" evidence="11">
    <location>
        <begin position="174"/>
        <end position="195"/>
    </location>
</feature>
<organism evidence="14 15">
    <name type="scientific">Thalassotalea insulae</name>
    <dbReference type="NCBI Taxonomy" id="2056778"/>
    <lineage>
        <taxon>Bacteria</taxon>
        <taxon>Pseudomonadati</taxon>
        <taxon>Pseudomonadota</taxon>
        <taxon>Gammaproteobacteria</taxon>
        <taxon>Alteromonadales</taxon>
        <taxon>Colwelliaceae</taxon>
        <taxon>Thalassotalea</taxon>
    </lineage>
</organism>
<feature type="transmembrane region" description="Helical" evidence="12">
    <location>
        <begin position="20"/>
        <end position="40"/>
    </location>
</feature>
<dbReference type="PROSITE" id="PS00409">
    <property type="entry name" value="PROKAR_NTER_METHYL"/>
    <property type="match status" value="1"/>
</dbReference>
<dbReference type="Pfam" id="PF12019">
    <property type="entry name" value="GspH"/>
    <property type="match status" value="1"/>
</dbReference>
<evidence type="ECO:0000256" key="12">
    <source>
        <dbReference type="SAM" id="Phobius"/>
    </source>
</evidence>
<dbReference type="Proteomes" id="UP001157186">
    <property type="component" value="Unassembled WGS sequence"/>
</dbReference>
<evidence type="ECO:0000256" key="1">
    <source>
        <dbReference type="ARBA" id="ARBA00004377"/>
    </source>
</evidence>
<sequence length="195" mass="21265">MILLMLSSRCSRRIIKPQGFTLIELLISISILGVLLAIGVPSLSEYMVQTRVDSQIAELHRLVLTARNTAINSGKNVTICPLSEGSCTGNWKAELSVFTNEDDDTKYDAADEDIVKVKGKVESGDTLKFNQARITYTPTGRLVSGANSLFSFCPSNYAELSRGVSISLSGRIYTTQDTDNDGKDEDRDGNEISCS</sequence>
<evidence type="ECO:0000256" key="8">
    <source>
        <dbReference type="ARBA" id="ARBA00023136"/>
    </source>
</evidence>
<dbReference type="InterPro" id="IPR012902">
    <property type="entry name" value="N_methyl_site"/>
</dbReference>